<dbReference type="EC" id="3.2.1.22" evidence="3 8"/>
<keyword evidence="4 9" id="KW-0732">Signal</keyword>
<dbReference type="FunFam" id="3.20.20.70:FF:000202">
    <property type="entry name" value="Alpha-galactosidase"/>
    <property type="match status" value="1"/>
</dbReference>
<evidence type="ECO:0000256" key="5">
    <source>
        <dbReference type="ARBA" id="ARBA00022801"/>
    </source>
</evidence>
<protein>
    <recommendedName>
        <fullName evidence="3 8">Alpha-galactosidase</fullName>
        <ecNumber evidence="3 8">3.2.1.22</ecNumber>
    </recommendedName>
    <alternativeName>
        <fullName evidence="8">Melibiase</fullName>
    </alternativeName>
</protein>
<evidence type="ECO:0000256" key="7">
    <source>
        <dbReference type="ARBA" id="ARBA00023295"/>
    </source>
</evidence>
<gene>
    <name evidence="11" type="ORF">ACPOL_2237</name>
</gene>
<dbReference type="GO" id="GO:0004557">
    <property type="term" value="F:alpha-galactosidase activity"/>
    <property type="evidence" value="ECO:0007669"/>
    <property type="project" value="UniProtKB-EC"/>
</dbReference>
<feature type="signal peptide" evidence="9">
    <location>
        <begin position="1"/>
        <end position="33"/>
    </location>
</feature>
<evidence type="ECO:0000256" key="1">
    <source>
        <dbReference type="ARBA" id="ARBA00001255"/>
    </source>
</evidence>
<keyword evidence="6 8" id="KW-1015">Disulfide bond</keyword>
<dbReference type="PROSITE" id="PS00512">
    <property type="entry name" value="ALPHA_GALACTOSIDASE"/>
    <property type="match status" value="1"/>
</dbReference>
<evidence type="ECO:0000313" key="11">
    <source>
        <dbReference type="EMBL" id="AXC11561.1"/>
    </source>
</evidence>
<evidence type="ECO:0000256" key="8">
    <source>
        <dbReference type="RuleBase" id="RU361168"/>
    </source>
</evidence>
<dbReference type="InterPro" id="IPR000111">
    <property type="entry name" value="Glyco_hydro_27/36_CS"/>
</dbReference>
<evidence type="ECO:0000256" key="4">
    <source>
        <dbReference type="ARBA" id="ARBA00022729"/>
    </source>
</evidence>
<evidence type="ECO:0000256" key="2">
    <source>
        <dbReference type="ARBA" id="ARBA00009743"/>
    </source>
</evidence>
<dbReference type="AlphaFoldDB" id="A0A2Z5FXI0"/>
<dbReference type="SUPFAM" id="SSF51011">
    <property type="entry name" value="Glycosyl hydrolase domain"/>
    <property type="match status" value="1"/>
</dbReference>
<organism evidence="11 12">
    <name type="scientific">Acidisarcina polymorpha</name>
    <dbReference type="NCBI Taxonomy" id="2211140"/>
    <lineage>
        <taxon>Bacteria</taxon>
        <taxon>Pseudomonadati</taxon>
        <taxon>Acidobacteriota</taxon>
        <taxon>Terriglobia</taxon>
        <taxon>Terriglobales</taxon>
        <taxon>Acidobacteriaceae</taxon>
        <taxon>Acidisarcina</taxon>
    </lineage>
</organism>
<feature type="chain" id="PRO_5016265780" description="Alpha-galactosidase" evidence="9">
    <location>
        <begin position="34"/>
        <end position="509"/>
    </location>
</feature>
<dbReference type="InterPro" id="IPR002241">
    <property type="entry name" value="Glyco_hydro_27"/>
</dbReference>
<feature type="domain" description="Alpha galactosidase C-terminal" evidence="10">
    <location>
        <begin position="431"/>
        <end position="505"/>
    </location>
</feature>
<dbReference type="Gene3D" id="3.20.20.70">
    <property type="entry name" value="Aldolase class I"/>
    <property type="match status" value="1"/>
</dbReference>
<dbReference type="SUPFAM" id="SSF51445">
    <property type="entry name" value="(Trans)glycosidases"/>
    <property type="match status" value="1"/>
</dbReference>
<evidence type="ECO:0000256" key="9">
    <source>
        <dbReference type="SAM" id="SignalP"/>
    </source>
</evidence>
<dbReference type="InterPro" id="IPR013785">
    <property type="entry name" value="Aldolase_TIM"/>
</dbReference>
<dbReference type="RefSeq" id="WP_236657374.1">
    <property type="nucleotide sequence ID" value="NZ_CP030840.1"/>
</dbReference>
<dbReference type="InterPro" id="IPR013780">
    <property type="entry name" value="Glyco_hydro_b"/>
</dbReference>
<proteinExistence type="inferred from homology"/>
<dbReference type="PANTHER" id="PTHR11452:SF75">
    <property type="entry name" value="ALPHA-GALACTOSIDASE MEL1"/>
    <property type="match status" value="1"/>
</dbReference>
<dbReference type="InterPro" id="IPR041233">
    <property type="entry name" value="Melibiase_C"/>
</dbReference>
<name>A0A2Z5FXI0_9BACT</name>
<dbReference type="Pfam" id="PF16499">
    <property type="entry name" value="Melibiase_2"/>
    <property type="match status" value="1"/>
</dbReference>
<keyword evidence="12" id="KW-1185">Reference proteome</keyword>
<dbReference type="EMBL" id="CP030840">
    <property type="protein sequence ID" value="AXC11561.1"/>
    <property type="molecule type" value="Genomic_DNA"/>
</dbReference>
<sequence>MQRNRFVREWAAANALIIAVLAAGSMLSQAAFAQTLAGKWAATDRVMDNGEPHKMVLDLQQSGDKISGTLATNSNSIALNGTATGKHFELFSARDPKKPFLVGDLNGGELHLVIRDRDTVVAKPATAADEIPKVEYIEPPTSLHTVASNGLAKTPPMGWNSWNKFAGKIDDATVRAIADAMVSSGMRDAGYIYVNIDDTWQGVRDAQGVLQPNHKFPDMKALSDYVHSKGLKLGIYSSPGPRTCAGYPGSYGHEELDAKTWAGWGIDYVKYDWCSARTIYKESDLHAVYQKMGDALAASGRPMVFSLCEYGWGQVEKWGPEVGGNLWRTTGDIRDEWSSMIENVEKQVPTAPYAGPGRWNDPDMLEVGNGHMTDDEYRTHMSLWALVASPLLAGNDIRDMSSETKAILLNKEVIAIDQDALGKQASPVKSGDLETWIKPLADGSVAVGVVNLGSSSAAATVKARDLGLTGEVKTARDVWSHTDVSFKGNTYTATLPSHGALLLRVSAGK</sequence>
<comment type="catalytic activity">
    <reaction evidence="1 8">
        <text>Hydrolysis of terminal, non-reducing alpha-D-galactose residues in alpha-D-galactosides, including galactose oligosaccharides, galactomannans and galactolipids.</text>
        <dbReference type="EC" id="3.2.1.22"/>
    </reaction>
</comment>
<evidence type="ECO:0000259" key="10">
    <source>
        <dbReference type="Pfam" id="PF17801"/>
    </source>
</evidence>
<dbReference type="Proteomes" id="UP000253606">
    <property type="component" value="Chromosome"/>
</dbReference>
<keyword evidence="7 8" id="KW-0326">Glycosidase</keyword>
<accession>A0A2Z5FXI0</accession>
<dbReference type="InterPro" id="IPR017853">
    <property type="entry name" value="GH"/>
</dbReference>
<comment type="similarity">
    <text evidence="2 8">Belongs to the glycosyl hydrolase 27 family.</text>
</comment>
<keyword evidence="5 8" id="KW-0378">Hydrolase</keyword>
<dbReference type="PRINTS" id="PR00740">
    <property type="entry name" value="GLHYDRLASE27"/>
</dbReference>
<evidence type="ECO:0000313" key="12">
    <source>
        <dbReference type="Proteomes" id="UP000253606"/>
    </source>
</evidence>
<evidence type="ECO:0000256" key="6">
    <source>
        <dbReference type="ARBA" id="ARBA00023157"/>
    </source>
</evidence>
<dbReference type="GO" id="GO:0016052">
    <property type="term" value="P:carbohydrate catabolic process"/>
    <property type="evidence" value="ECO:0007669"/>
    <property type="project" value="UniProtKB-ARBA"/>
</dbReference>
<evidence type="ECO:0000256" key="3">
    <source>
        <dbReference type="ARBA" id="ARBA00012755"/>
    </source>
</evidence>
<dbReference type="PANTHER" id="PTHR11452">
    <property type="entry name" value="ALPHA-GALACTOSIDASE/ALPHA-N-ACETYLGALACTOSAMINIDASE"/>
    <property type="match status" value="1"/>
</dbReference>
<dbReference type="Pfam" id="PF17801">
    <property type="entry name" value="Melibiase_C"/>
    <property type="match status" value="1"/>
</dbReference>
<dbReference type="KEGG" id="abas:ACPOL_2237"/>
<reference evidence="11 12" key="1">
    <citation type="journal article" date="2018" name="Front. Microbiol.">
        <title>Hydrolytic Capabilities as a Key to Environmental Success: Chitinolytic and Cellulolytic Acidobacteria From Acidic Sub-arctic Soils and Boreal Peatlands.</title>
        <authorList>
            <person name="Belova S.E."/>
            <person name="Ravin N.V."/>
            <person name="Pankratov T.A."/>
            <person name="Rakitin A.L."/>
            <person name="Ivanova A.A."/>
            <person name="Beletsky A.V."/>
            <person name="Mardanov A.V."/>
            <person name="Sinninghe Damste J.S."/>
            <person name="Dedysh S.N."/>
        </authorList>
    </citation>
    <scope>NUCLEOTIDE SEQUENCE [LARGE SCALE GENOMIC DNA]</scope>
    <source>
        <strain evidence="11 12">SBC82</strain>
    </source>
</reference>
<dbReference type="Gene3D" id="2.60.40.1180">
    <property type="entry name" value="Golgi alpha-mannosidase II"/>
    <property type="match status" value="1"/>
</dbReference>
<dbReference type="CDD" id="cd14792">
    <property type="entry name" value="GH27"/>
    <property type="match status" value="1"/>
</dbReference>